<dbReference type="GO" id="GO:0033617">
    <property type="term" value="P:mitochondrial respiratory chain complex IV assembly"/>
    <property type="evidence" value="ECO:0007669"/>
    <property type="project" value="InterPro"/>
</dbReference>
<keyword evidence="6" id="KW-0496">Mitochondrion</keyword>
<evidence type="ECO:0000256" key="5">
    <source>
        <dbReference type="ARBA" id="ARBA00022989"/>
    </source>
</evidence>
<reference evidence="11" key="1">
    <citation type="journal article" date="2014" name="BMC Genomics">
        <title>RNA-seq and high-definition mass spectrometry reveal the complex and divergent venoms of two rear-fanged colubrid snakes.</title>
        <authorList>
            <person name="McGivern J.J."/>
            <person name="Wray K.P."/>
            <person name="Margres M.J."/>
            <person name="Couch M.E."/>
            <person name="Mackessy S.P."/>
            <person name="Rokyta D.R."/>
        </authorList>
    </citation>
    <scope>NUCLEOTIDE SEQUENCE</scope>
    <source>
        <tissue evidence="11">Venom gland</tissue>
    </source>
</reference>
<keyword evidence="5 10" id="KW-1133">Transmembrane helix</keyword>
<evidence type="ECO:0000256" key="8">
    <source>
        <dbReference type="ARBA" id="ARBA00038077"/>
    </source>
</evidence>
<comment type="subcellular location">
    <subcellularLocation>
        <location evidence="1">Membrane</location>
        <topology evidence="1">Single-pass membrane protein</topology>
    </subcellularLocation>
    <subcellularLocation>
        <location evidence="2">Mitochondrion membrane</location>
    </subcellularLocation>
</comment>
<keyword evidence="7 10" id="KW-0472">Membrane</keyword>
<evidence type="ECO:0000313" key="11">
    <source>
        <dbReference type="EMBL" id="JAG67528.1"/>
    </source>
</evidence>
<dbReference type="PANTHER" id="PTHR33968">
    <property type="entry name" value="PROTEIN PET100 HOMOLOG, MITOCHONDRIAL"/>
    <property type="match status" value="1"/>
</dbReference>
<evidence type="ECO:0000256" key="1">
    <source>
        <dbReference type="ARBA" id="ARBA00004167"/>
    </source>
</evidence>
<evidence type="ECO:0008006" key="12">
    <source>
        <dbReference type="Google" id="ProtNLM"/>
    </source>
</evidence>
<dbReference type="InterPro" id="IPR018625">
    <property type="entry name" value="Pet100"/>
</dbReference>
<organism evidence="11">
    <name type="scientific">Philothamnus irregularis</name>
    <name type="common">brown tree snake</name>
    <dbReference type="NCBI Taxonomy" id="1899461"/>
    <lineage>
        <taxon>Eukaryota</taxon>
        <taxon>Metazoa</taxon>
        <taxon>Chordata</taxon>
        <taxon>Craniata</taxon>
        <taxon>Vertebrata</taxon>
        <taxon>Euteleostomi</taxon>
        <taxon>Lepidosauria</taxon>
        <taxon>Squamata</taxon>
        <taxon>Bifurcata</taxon>
        <taxon>Unidentata</taxon>
        <taxon>Episquamata</taxon>
        <taxon>Toxicofera</taxon>
        <taxon>Serpentes</taxon>
        <taxon>Colubroidea</taxon>
        <taxon>Colubridae</taxon>
        <taxon>Colubrinae</taxon>
        <taxon>Philothamnus</taxon>
    </lineage>
</organism>
<protein>
    <recommendedName>
        <fullName evidence="12">Protein PET100 homolog, mitochondrial</fullName>
    </recommendedName>
</protein>
<evidence type="ECO:0000256" key="9">
    <source>
        <dbReference type="SAM" id="Coils"/>
    </source>
</evidence>
<evidence type="ECO:0000256" key="7">
    <source>
        <dbReference type="ARBA" id="ARBA00023136"/>
    </source>
</evidence>
<sequence>MISRNQLEILRMMLYLTFPVAIFWAANQTEFFEKYGIASKIFQPLTEEQRKDLEAFRKRLREMNEKKQLEESKK</sequence>
<evidence type="ECO:0000256" key="10">
    <source>
        <dbReference type="SAM" id="Phobius"/>
    </source>
</evidence>
<name>A0A0B8RYF2_9SAUR</name>
<keyword evidence="4" id="KW-0809">Transit peptide</keyword>
<comment type="similarity">
    <text evidence="8">Belongs to the PET100 family.</text>
</comment>
<evidence type="ECO:0000256" key="4">
    <source>
        <dbReference type="ARBA" id="ARBA00022946"/>
    </source>
</evidence>
<accession>A0A0B8RYF2</accession>
<proteinExistence type="inferred from homology"/>
<dbReference type="Pfam" id="PF09803">
    <property type="entry name" value="Pet100"/>
    <property type="match status" value="1"/>
</dbReference>
<evidence type="ECO:0000256" key="3">
    <source>
        <dbReference type="ARBA" id="ARBA00022692"/>
    </source>
</evidence>
<dbReference type="GO" id="GO:0005743">
    <property type="term" value="C:mitochondrial inner membrane"/>
    <property type="evidence" value="ECO:0007669"/>
    <property type="project" value="TreeGrafter"/>
</dbReference>
<dbReference type="GO" id="GO:0051082">
    <property type="term" value="F:unfolded protein binding"/>
    <property type="evidence" value="ECO:0007669"/>
    <property type="project" value="TreeGrafter"/>
</dbReference>
<evidence type="ECO:0000256" key="2">
    <source>
        <dbReference type="ARBA" id="ARBA00004325"/>
    </source>
</evidence>
<dbReference type="AlphaFoldDB" id="A0A0B8RYF2"/>
<dbReference type="PANTHER" id="PTHR33968:SF1">
    <property type="entry name" value="PROTEIN PET100 HOMOLOG, MITOCHONDRIAL"/>
    <property type="match status" value="1"/>
</dbReference>
<keyword evidence="3 10" id="KW-0812">Transmembrane</keyword>
<keyword evidence="9" id="KW-0175">Coiled coil</keyword>
<dbReference type="EMBL" id="GBSH01001498">
    <property type="protein sequence ID" value="JAG67528.1"/>
    <property type="molecule type" value="Transcribed_RNA"/>
</dbReference>
<evidence type="ECO:0000256" key="6">
    <source>
        <dbReference type="ARBA" id="ARBA00023128"/>
    </source>
</evidence>
<feature type="transmembrane region" description="Helical" evidence="10">
    <location>
        <begin position="9"/>
        <end position="26"/>
    </location>
</feature>
<feature type="coiled-coil region" evidence="9">
    <location>
        <begin position="46"/>
        <end position="73"/>
    </location>
</feature>